<sequence length="145" mass="16117">MIKKYLIVNKKILPDVYEKVIEARNMINENRVKGISEAVKKVGISRSTYYKYKDFVFAPSEDSVGRMAIFGIMLSHKRGVLSAVLNSISDHNANILTINQNIPVNGQANVTLSLDISGIDTSLEEMIDFLKSIDGVLSVKLISIE</sequence>
<dbReference type="PROSITE" id="PS51671">
    <property type="entry name" value="ACT"/>
    <property type="match status" value="1"/>
</dbReference>
<evidence type="ECO:0000259" key="2">
    <source>
        <dbReference type="PROSITE" id="PS51671"/>
    </source>
</evidence>
<evidence type="ECO:0000313" key="4">
    <source>
        <dbReference type="Proteomes" id="UP000184052"/>
    </source>
</evidence>
<dbReference type="STRING" id="1121476.SAMN02745751_01878"/>
<dbReference type="OrthoDB" id="9788773at2"/>
<dbReference type="InterPro" id="IPR045865">
    <property type="entry name" value="ACT-like_dom_sf"/>
</dbReference>
<name>A0A1M6H139_9FIRM</name>
<proteinExistence type="inferred from homology"/>
<organism evidence="3 4">
    <name type="scientific">Dethiosulfatibacter aminovorans DSM 17477</name>
    <dbReference type="NCBI Taxonomy" id="1121476"/>
    <lineage>
        <taxon>Bacteria</taxon>
        <taxon>Bacillati</taxon>
        <taxon>Bacillota</taxon>
        <taxon>Tissierellia</taxon>
        <taxon>Dethiosulfatibacter</taxon>
    </lineage>
</organism>
<dbReference type="HAMAP" id="MF_00707">
    <property type="entry name" value="UPF0735"/>
    <property type="match status" value="1"/>
</dbReference>
<accession>A0A1M6H139</accession>
<keyword evidence="4" id="KW-1185">Reference proteome</keyword>
<dbReference type="NCBIfam" id="NF003361">
    <property type="entry name" value="PRK04435.1"/>
    <property type="match status" value="1"/>
</dbReference>
<feature type="domain" description="ACT" evidence="2">
    <location>
        <begin position="69"/>
        <end position="144"/>
    </location>
</feature>
<gene>
    <name evidence="3" type="ORF">SAMN02745751_01878</name>
</gene>
<evidence type="ECO:0000313" key="3">
    <source>
        <dbReference type="EMBL" id="SHJ15908.1"/>
    </source>
</evidence>
<reference evidence="3 4" key="1">
    <citation type="submission" date="2016-11" db="EMBL/GenBank/DDBJ databases">
        <authorList>
            <person name="Jaros S."/>
            <person name="Januszkiewicz K."/>
            <person name="Wedrychowicz H."/>
        </authorList>
    </citation>
    <scope>NUCLEOTIDE SEQUENCE [LARGE SCALE GENOMIC DNA]</scope>
    <source>
        <strain evidence="3 4">DSM 17477</strain>
    </source>
</reference>
<dbReference type="PIRSF" id="PIRSF025624">
    <property type="entry name" value="ACT_PheB"/>
    <property type="match status" value="1"/>
</dbReference>
<dbReference type="AlphaFoldDB" id="A0A1M6H139"/>
<evidence type="ECO:0000256" key="1">
    <source>
        <dbReference type="HAMAP-Rule" id="MF_00707"/>
    </source>
</evidence>
<dbReference type="InterPro" id="IPR002912">
    <property type="entry name" value="ACT_dom"/>
</dbReference>
<dbReference type="Proteomes" id="UP000184052">
    <property type="component" value="Unassembled WGS sequence"/>
</dbReference>
<dbReference type="Pfam" id="PF13291">
    <property type="entry name" value="ACT_4"/>
    <property type="match status" value="1"/>
</dbReference>
<dbReference type="CDD" id="cd04888">
    <property type="entry name" value="ACT_PheB-BS"/>
    <property type="match status" value="1"/>
</dbReference>
<dbReference type="SUPFAM" id="SSF55021">
    <property type="entry name" value="ACT-like"/>
    <property type="match status" value="1"/>
</dbReference>
<comment type="similarity">
    <text evidence="1">Belongs to the UPF0735 family.</text>
</comment>
<protein>
    <recommendedName>
        <fullName evidence="1">UPF0735 ACT domain-containing protein SAMN02745751_01878</fullName>
    </recommendedName>
</protein>
<dbReference type="EMBL" id="FQZL01000012">
    <property type="protein sequence ID" value="SHJ15908.1"/>
    <property type="molecule type" value="Genomic_DNA"/>
</dbReference>
<dbReference type="InterPro" id="IPR008310">
    <property type="entry name" value="UPF0735_ACT_dom-cont"/>
</dbReference>
<dbReference type="Gene3D" id="3.30.70.260">
    <property type="match status" value="1"/>
</dbReference>